<keyword evidence="5" id="KW-0997">Cell inner membrane</keyword>
<reference evidence="12 13" key="1">
    <citation type="submission" date="2019-03" db="EMBL/GenBank/DDBJ databases">
        <title>Genomic Encyclopedia of Type Strains, Phase IV (KMG-IV): sequencing the most valuable type-strain genomes for metagenomic binning, comparative biology and taxonomic classification.</title>
        <authorList>
            <person name="Goeker M."/>
        </authorList>
    </citation>
    <scope>NUCLEOTIDE SEQUENCE [LARGE SCALE GENOMIC DNA]</scope>
    <source>
        <strain evidence="12 13">DSM 100309</strain>
    </source>
</reference>
<dbReference type="Pfam" id="PF05134">
    <property type="entry name" value="T2SSL"/>
    <property type="match status" value="1"/>
</dbReference>
<dbReference type="EMBL" id="SMCO01000015">
    <property type="protein sequence ID" value="TCV83415.1"/>
    <property type="molecule type" value="Genomic_DNA"/>
</dbReference>
<evidence type="ECO:0000256" key="5">
    <source>
        <dbReference type="ARBA" id="ARBA00022519"/>
    </source>
</evidence>
<feature type="domain" description="GspL periplasmic" evidence="11">
    <location>
        <begin position="281"/>
        <end position="415"/>
    </location>
</feature>
<evidence type="ECO:0000313" key="12">
    <source>
        <dbReference type="EMBL" id="TCV83415.1"/>
    </source>
</evidence>
<evidence type="ECO:0000256" key="3">
    <source>
        <dbReference type="ARBA" id="ARBA00022448"/>
    </source>
</evidence>
<evidence type="ECO:0000256" key="7">
    <source>
        <dbReference type="ARBA" id="ARBA00022927"/>
    </source>
</evidence>
<dbReference type="CDD" id="cd24017">
    <property type="entry name" value="ASKHA_T2SSL_N"/>
    <property type="match status" value="1"/>
</dbReference>
<evidence type="ECO:0000256" key="4">
    <source>
        <dbReference type="ARBA" id="ARBA00022475"/>
    </source>
</evidence>
<keyword evidence="7" id="KW-0653">Protein transport</keyword>
<dbReference type="Gene3D" id="3.30.1360.100">
    <property type="entry name" value="General secretion pathway protein M, EpsM"/>
    <property type="match status" value="1"/>
</dbReference>
<dbReference type="SUPFAM" id="SSF53067">
    <property type="entry name" value="Actin-like ATPase domain"/>
    <property type="match status" value="1"/>
</dbReference>
<dbReference type="OrthoDB" id="8557903at2"/>
<proteinExistence type="inferred from homology"/>
<evidence type="ECO:0000313" key="13">
    <source>
        <dbReference type="Proteomes" id="UP000295367"/>
    </source>
</evidence>
<dbReference type="InterPro" id="IPR025691">
    <property type="entry name" value="GspL_pp_dom"/>
</dbReference>
<protein>
    <submittedName>
        <fullName evidence="12">Type II secretion system protein L (GspL)</fullName>
    </submittedName>
</protein>
<evidence type="ECO:0000256" key="2">
    <source>
        <dbReference type="ARBA" id="ARBA00005318"/>
    </source>
</evidence>
<dbReference type="GO" id="GO:0005886">
    <property type="term" value="C:plasma membrane"/>
    <property type="evidence" value="ECO:0007669"/>
    <property type="project" value="UniProtKB-SubCell"/>
</dbReference>
<keyword evidence="8" id="KW-1133">Transmembrane helix</keyword>
<dbReference type="InterPro" id="IPR024230">
    <property type="entry name" value="GspL_cyto_dom"/>
</dbReference>
<keyword evidence="6" id="KW-0812">Transmembrane</keyword>
<comment type="similarity">
    <text evidence="2">Belongs to the GSP L family.</text>
</comment>
<keyword evidence="3" id="KW-0813">Transport</keyword>
<dbReference type="PIRSF" id="PIRSF015761">
    <property type="entry name" value="Protein_L"/>
    <property type="match status" value="1"/>
</dbReference>
<dbReference type="Pfam" id="PF12693">
    <property type="entry name" value="GspL_C"/>
    <property type="match status" value="1"/>
</dbReference>
<evidence type="ECO:0000256" key="8">
    <source>
        <dbReference type="ARBA" id="ARBA00022989"/>
    </source>
</evidence>
<dbReference type="RefSeq" id="WP_124947205.1">
    <property type="nucleotide sequence ID" value="NZ_BHVT01000069.1"/>
</dbReference>
<evidence type="ECO:0000259" key="11">
    <source>
        <dbReference type="Pfam" id="PF12693"/>
    </source>
</evidence>
<evidence type="ECO:0000256" key="1">
    <source>
        <dbReference type="ARBA" id="ARBA00004377"/>
    </source>
</evidence>
<dbReference type="Proteomes" id="UP000295367">
    <property type="component" value="Unassembled WGS sequence"/>
</dbReference>
<name>A0A4R3XUP1_9PROT</name>
<feature type="domain" description="GspL cytoplasmic actin-ATPase-like" evidence="10">
    <location>
        <begin position="62"/>
        <end position="272"/>
    </location>
</feature>
<evidence type="ECO:0000259" key="10">
    <source>
        <dbReference type="Pfam" id="PF05134"/>
    </source>
</evidence>
<sequence>MGQHLSLLQIYIPEHFAENTVATIVQSTGGSESEVGVESSDKSLCQWVLRDTQGRIVHRGDSPLSAIPKADNVQVVVPASMVLLAQVRVPTRNRRKMLQLLPYAVEEKLMYDPDAIHVAAGPQLLNGETVVALIDKGWMKRVLSELQSNGLLPRQMLPETLLPCVSPGKWTMVWNGREGFVRKDSVSGSSIDGGNLETPPLGLMLAVKEAAAKGNAPQKIRLQLTKGAEMPSLESWATKLDVAVSLEPIWEWYSATDKLDKGINLLQGEFAPAGFNSDWLTKYKLPLILAGLILLLQFGGGITEWSILTYQKHQLENQIQQFFHQAFPEAKVIVDAPLQMQRNLAQLRHAKGLSDPTDFLPMLAKVVPLLSQSGMVIAQDLQYDNGILKISLQLKASQTAEQIRSRFQNAGVKMEVEKIEVLKSGGIIAHLIVKGGVS</sequence>
<dbReference type="NCBIfam" id="TIGR01709">
    <property type="entry name" value="typeII_sec_gspL"/>
    <property type="match status" value="1"/>
</dbReference>
<keyword evidence="4" id="KW-1003">Cell membrane</keyword>
<dbReference type="GO" id="GO:0015628">
    <property type="term" value="P:protein secretion by the type II secretion system"/>
    <property type="evidence" value="ECO:0007669"/>
    <property type="project" value="InterPro"/>
</dbReference>
<dbReference type="GO" id="GO:0009276">
    <property type="term" value="C:Gram-negative-bacterium-type cell wall"/>
    <property type="evidence" value="ECO:0007669"/>
    <property type="project" value="InterPro"/>
</dbReference>
<evidence type="ECO:0000256" key="6">
    <source>
        <dbReference type="ARBA" id="ARBA00022692"/>
    </source>
</evidence>
<comment type="caution">
    <text evidence="12">The sequence shown here is derived from an EMBL/GenBank/DDBJ whole genome shotgun (WGS) entry which is preliminary data.</text>
</comment>
<evidence type="ECO:0000256" key="9">
    <source>
        <dbReference type="ARBA" id="ARBA00023136"/>
    </source>
</evidence>
<dbReference type="Gene3D" id="3.30.420.380">
    <property type="match status" value="1"/>
</dbReference>
<gene>
    <name evidence="12" type="ORF">EDC63_11540</name>
</gene>
<dbReference type="InterPro" id="IPR043129">
    <property type="entry name" value="ATPase_NBD"/>
</dbReference>
<dbReference type="AlphaFoldDB" id="A0A4R3XUP1"/>
<accession>A0A4R3XUP1</accession>
<keyword evidence="13" id="KW-1185">Reference proteome</keyword>
<keyword evidence="9" id="KW-0472">Membrane</keyword>
<dbReference type="InterPro" id="IPR007812">
    <property type="entry name" value="T2SS_protein-GspL"/>
</dbReference>
<dbReference type="GO" id="GO:0015627">
    <property type="term" value="C:type II protein secretion system complex"/>
    <property type="evidence" value="ECO:0007669"/>
    <property type="project" value="InterPro"/>
</dbReference>
<comment type="subcellular location">
    <subcellularLocation>
        <location evidence="1">Cell inner membrane</location>
        <topology evidence="1">Single-pass membrane protein</topology>
    </subcellularLocation>
</comment>
<organism evidence="12 13">
    <name type="scientific">Sulfurirhabdus autotrophica</name>
    <dbReference type="NCBI Taxonomy" id="1706046"/>
    <lineage>
        <taxon>Bacteria</taxon>
        <taxon>Pseudomonadati</taxon>
        <taxon>Pseudomonadota</taxon>
        <taxon>Betaproteobacteria</taxon>
        <taxon>Nitrosomonadales</taxon>
        <taxon>Sulfuricellaceae</taxon>
        <taxon>Sulfurirhabdus</taxon>
    </lineage>
</organism>